<dbReference type="SMART" id="SM00344">
    <property type="entry name" value="HTH_ASNC"/>
    <property type="match status" value="1"/>
</dbReference>
<dbReference type="InterPro" id="IPR036390">
    <property type="entry name" value="WH_DNA-bd_sf"/>
</dbReference>
<accession>A0AAX3YSP2</accession>
<evidence type="ECO:0000313" key="8">
    <source>
        <dbReference type="Proteomes" id="UP001231166"/>
    </source>
</evidence>
<keyword evidence="2" id="KW-0238">DNA-binding</keyword>
<feature type="domain" description="HTH asnC-type" evidence="4">
    <location>
        <begin position="4"/>
        <end position="65"/>
    </location>
</feature>
<dbReference type="AlphaFoldDB" id="A0AAX3YSP2"/>
<dbReference type="SUPFAM" id="SSF46785">
    <property type="entry name" value="Winged helix' DNA-binding domain"/>
    <property type="match status" value="1"/>
</dbReference>
<dbReference type="Proteomes" id="UP001231166">
    <property type="component" value="Plasmid pRho-VOC14-L"/>
</dbReference>
<reference evidence="5" key="1">
    <citation type="submission" date="2022-12" db="EMBL/GenBank/DDBJ databases">
        <authorList>
            <person name="Krivoruchko A.V."/>
            <person name="Elkin A."/>
        </authorList>
    </citation>
    <scope>NUCLEOTIDE SEQUENCE</scope>
    <source>
        <strain evidence="5">IEGM 249</strain>
    </source>
</reference>
<keyword evidence="6" id="KW-0614">Plasmid</keyword>
<evidence type="ECO:0000313" key="5">
    <source>
        <dbReference type="EMBL" id="MCZ4585959.1"/>
    </source>
</evidence>
<dbReference type="GO" id="GO:0043200">
    <property type="term" value="P:response to amino acid"/>
    <property type="evidence" value="ECO:0007669"/>
    <property type="project" value="TreeGrafter"/>
</dbReference>
<gene>
    <name evidence="5" type="ORF">O4328_20020</name>
    <name evidence="6" type="ORF">Q5707_42375</name>
</gene>
<dbReference type="InterPro" id="IPR019888">
    <property type="entry name" value="Tscrpt_reg_AsnC-like"/>
</dbReference>
<dbReference type="RefSeq" id="WP_269591482.1">
    <property type="nucleotide sequence ID" value="NZ_CP130956.1"/>
</dbReference>
<keyword evidence="1" id="KW-0805">Transcription regulation</keyword>
<dbReference type="GO" id="GO:0005829">
    <property type="term" value="C:cytosol"/>
    <property type="evidence" value="ECO:0007669"/>
    <property type="project" value="TreeGrafter"/>
</dbReference>
<dbReference type="GO" id="GO:0043565">
    <property type="term" value="F:sequence-specific DNA binding"/>
    <property type="evidence" value="ECO:0007669"/>
    <property type="project" value="InterPro"/>
</dbReference>
<sequence>MIVLDALDSALLVELARNPRIAVLELASRLGVSRNTVHARMKRLEVDGAVSGYRAEINWLAMGLPVLAFVSLEIDQRKMRVVIDELRKLPYVIEAHAATGREDLLVRVAAESHEKLLEMIQTVHAIDGVAHTETALALATPIRYRIQPILDHVAGLRAGLSPANSPA</sequence>
<dbReference type="InterPro" id="IPR011008">
    <property type="entry name" value="Dimeric_a/b-barrel"/>
</dbReference>
<reference evidence="6" key="2">
    <citation type="submission" date="2023-07" db="EMBL/GenBank/DDBJ databases">
        <title>Genomic analysis of Rhodococcus opacus VOC-14 with glycol ethers degradation activity.</title>
        <authorList>
            <person name="Narkevich D.A."/>
            <person name="Hlushen A.M."/>
            <person name="Akhremchuk A.E."/>
            <person name="Sikolenko M.A."/>
            <person name="Valentovich L.N."/>
        </authorList>
    </citation>
    <scope>NUCLEOTIDE SEQUENCE</scope>
    <source>
        <strain evidence="6">VOC-14</strain>
        <plasmid evidence="6">pRho-VOC14-L</plasmid>
    </source>
</reference>
<dbReference type="InterPro" id="IPR000485">
    <property type="entry name" value="AsnC-type_HTH_dom"/>
</dbReference>
<name>A0AAX3YSP2_RHOOP</name>
<evidence type="ECO:0000313" key="6">
    <source>
        <dbReference type="EMBL" id="WLF52085.1"/>
    </source>
</evidence>
<evidence type="ECO:0000256" key="2">
    <source>
        <dbReference type="ARBA" id="ARBA00023125"/>
    </source>
</evidence>
<dbReference type="EMBL" id="CP130956">
    <property type="protein sequence ID" value="WLF52085.1"/>
    <property type="molecule type" value="Genomic_DNA"/>
</dbReference>
<protein>
    <submittedName>
        <fullName evidence="6">Lrp/AsnC family transcriptional regulator</fullName>
    </submittedName>
</protein>
<evidence type="ECO:0000256" key="3">
    <source>
        <dbReference type="ARBA" id="ARBA00023163"/>
    </source>
</evidence>
<evidence type="ECO:0000313" key="7">
    <source>
        <dbReference type="Proteomes" id="UP001066327"/>
    </source>
</evidence>
<dbReference type="PRINTS" id="PR00033">
    <property type="entry name" value="HTHASNC"/>
</dbReference>
<proteinExistence type="predicted"/>
<dbReference type="InterPro" id="IPR036388">
    <property type="entry name" value="WH-like_DNA-bd_sf"/>
</dbReference>
<geneLocation type="plasmid" evidence="6 8">
    <name>pRho-VOC14-L</name>
</geneLocation>
<dbReference type="Gene3D" id="3.30.70.920">
    <property type="match status" value="1"/>
</dbReference>
<dbReference type="Pfam" id="PF01037">
    <property type="entry name" value="AsnC_trans_reg"/>
    <property type="match status" value="1"/>
</dbReference>
<dbReference type="Proteomes" id="UP001066327">
    <property type="component" value="Unassembled WGS sequence"/>
</dbReference>
<dbReference type="PANTHER" id="PTHR30154">
    <property type="entry name" value="LEUCINE-RESPONSIVE REGULATORY PROTEIN"/>
    <property type="match status" value="1"/>
</dbReference>
<dbReference type="InterPro" id="IPR019887">
    <property type="entry name" value="Tscrpt_reg_AsnC/Lrp_C"/>
</dbReference>
<organism evidence="6 8">
    <name type="scientific">Rhodococcus opacus</name>
    <name type="common">Nocardia opaca</name>
    <dbReference type="NCBI Taxonomy" id="37919"/>
    <lineage>
        <taxon>Bacteria</taxon>
        <taxon>Bacillati</taxon>
        <taxon>Actinomycetota</taxon>
        <taxon>Actinomycetes</taxon>
        <taxon>Mycobacteriales</taxon>
        <taxon>Nocardiaceae</taxon>
        <taxon>Rhodococcus</taxon>
    </lineage>
</organism>
<evidence type="ECO:0000256" key="1">
    <source>
        <dbReference type="ARBA" id="ARBA00023015"/>
    </source>
</evidence>
<keyword evidence="3" id="KW-0804">Transcription</keyword>
<dbReference type="EMBL" id="JAPWIS010000010">
    <property type="protein sequence ID" value="MCZ4585959.1"/>
    <property type="molecule type" value="Genomic_DNA"/>
</dbReference>
<evidence type="ECO:0000259" key="4">
    <source>
        <dbReference type="PROSITE" id="PS50956"/>
    </source>
</evidence>
<dbReference type="PANTHER" id="PTHR30154:SF34">
    <property type="entry name" value="TRANSCRIPTIONAL REGULATOR AZLB"/>
    <property type="match status" value="1"/>
</dbReference>
<dbReference type="PROSITE" id="PS50956">
    <property type="entry name" value="HTH_ASNC_2"/>
    <property type="match status" value="1"/>
</dbReference>
<dbReference type="SUPFAM" id="SSF54909">
    <property type="entry name" value="Dimeric alpha+beta barrel"/>
    <property type="match status" value="1"/>
</dbReference>
<dbReference type="Gene3D" id="1.10.10.10">
    <property type="entry name" value="Winged helix-like DNA-binding domain superfamily/Winged helix DNA-binding domain"/>
    <property type="match status" value="1"/>
</dbReference>
<dbReference type="Pfam" id="PF13404">
    <property type="entry name" value="HTH_AsnC-type"/>
    <property type="match status" value="1"/>
</dbReference>
<keyword evidence="7" id="KW-1185">Reference proteome</keyword>